<dbReference type="InterPro" id="IPR055592">
    <property type="entry name" value="DUF7168"/>
</dbReference>
<feature type="compositionally biased region" description="Low complexity" evidence="1">
    <location>
        <begin position="154"/>
        <end position="172"/>
    </location>
</feature>
<dbReference type="EMBL" id="JACDUR010000005">
    <property type="protein sequence ID" value="MBA2893907.1"/>
    <property type="molecule type" value="Genomic_DNA"/>
</dbReference>
<name>A0A7W0CMI6_9ACTN</name>
<dbReference type="Proteomes" id="UP000530928">
    <property type="component" value="Unassembled WGS sequence"/>
</dbReference>
<dbReference type="Pfam" id="PF23771">
    <property type="entry name" value="DUF7168"/>
    <property type="match status" value="1"/>
</dbReference>
<protein>
    <recommendedName>
        <fullName evidence="6">DUF2786 domain-containing protein</fullName>
    </recommendedName>
</protein>
<accession>A0A7W0CMI6</accession>
<evidence type="ECO:0000313" key="4">
    <source>
        <dbReference type="EMBL" id="MBA2893907.1"/>
    </source>
</evidence>
<sequence>MQGDAEHARELIGRAVGLLHHDDQAGFDTCVAILADGDGPAPGWSRVVDGELNATIARSIATLWRNGWQPADLIRVAARRLGPPHAELAAEQITSELRTYAHDTVPERWLDQVTAVTGRKEPRLVAIGQALELLQLLTTLPRLEQLGPIPGQARRTSPTRTSPTRTSPTRTSTADDKTLTRVRALLAKAESTSYEAEAQTFTAAAQRLMAKHSIDVAMLETGPHSGPSGIRVGIDAPYEQAKASLLSVVADANRCRAVWSDDLGFSTVLGFEADLDAVELLFTSLLVQATTSIVQAGTKKHGSGRSRSRSFRESFLQAFTVRVGERLDEATAETVREEGEARGTDLVPLLAARTAEVESAVEAMFPALTRSRVRGAYDHEGWTAGRAAADQARLGVRGQVGS</sequence>
<organism evidence="4 5">
    <name type="scientific">Nonomuraea soli</name>
    <dbReference type="NCBI Taxonomy" id="1032476"/>
    <lineage>
        <taxon>Bacteria</taxon>
        <taxon>Bacillati</taxon>
        <taxon>Actinomycetota</taxon>
        <taxon>Actinomycetes</taxon>
        <taxon>Streptosporangiales</taxon>
        <taxon>Streptosporangiaceae</taxon>
        <taxon>Nonomuraea</taxon>
    </lineage>
</organism>
<dbReference type="RefSeq" id="WP_181612655.1">
    <property type="nucleotide sequence ID" value="NZ_BAABAM010000005.1"/>
</dbReference>
<evidence type="ECO:0000259" key="2">
    <source>
        <dbReference type="Pfam" id="PF10979"/>
    </source>
</evidence>
<gene>
    <name evidence="4" type="ORF">HNR30_005268</name>
</gene>
<feature type="region of interest" description="Disordered" evidence="1">
    <location>
        <begin position="146"/>
        <end position="177"/>
    </location>
</feature>
<evidence type="ECO:0000256" key="1">
    <source>
        <dbReference type="SAM" id="MobiDB-lite"/>
    </source>
</evidence>
<dbReference type="AlphaFoldDB" id="A0A7W0CMI6"/>
<evidence type="ECO:0000313" key="5">
    <source>
        <dbReference type="Proteomes" id="UP000530928"/>
    </source>
</evidence>
<evidence type="ECO:0008006" key="6">
    <source>
        <dbReference type="Google" id="ProtNLM"/>
    </source>
</evidence>
<feature type="domain" description="DUF2786" evidence="2">
    <location>
        <begin position="177"/>
        <end position="215"/>
    </location>
</feature>
<comment type="caution">
    <text evidence="4">The sequence shown here is derived from an EMBL/GenBank/DDBJ whole genome shotgun (WGS) entry which is preliminary data.</text>
</comment>
<dbReference type="Pfam" id="PF10979">
    <property type="entry name" value="DUF2786"/>
    <property type="match status" value="1"/>
</dbReference>
<feature type="domain" description="DUF7168" evidence="3">
    <location>
        <begin position="241"/>
        <end position="340"/>
    </location>
</feature>
<keyword evidence="5" id="KW-1185">Reference proteome</keyword>
<dbReference type="InterPro" id="IPR024498">
    <property type="entry name" value="DUF2786"/>
</dbReference>
<reference evidence="4 5" key="1">
    <citation type="submission" date="2020-07" db="EMBL/GenBank/DDBJ databases">
        <title>Genomic Encyclopedia of Type Strains, Phase IV (KMG-IV): sequencing the most valuable type-strain genomes for metagenomic binning, comparative biology and taxonomic classification.</title>
        <authorList>
            <person name="Goeker M."/>
        </authorList>
    </citation>
    <scope>NUCLEOTIDE SEQUENCE [LARGE SCALE GENOMIC DNA]</scope>
    <source>
        <strain evidence="4 5">DSM 45533</strain>
    </source>
</reference>
<proteinExistence type="predicted"/>
<evidence type="ECO:0000259" key="3">
    <source>
        <dbReference type="Pfam" id="PF23771"/>
    </source>
</evidence>